<dbReference type="AlphaFoldDB" id="A0A845B454"/>
<dbReference type="Proteomes" id="UP000431922">
    <property type="component" value="Unassembled WGS sequence"/>
</dbReference>
<accession>A0A845B454</accession>
<dbReference type="Gene3D" id="1.20.5.3310">
    <property type="match status" value="1"/>
</dbReference>
<evidence type="ECO:0000256" key="9">
    <source>
        <dbReference type="HAMAP-Rule" id="MF_00237"/>
    </source>
</evidence>
<dbReference type="PANTHER" id="PTHR33162">
    <property type="entry name" value="SEC-INDEPENDENT PROTEIN TRANSLOCASE PROTEIN TATA, CHLOROPLASTIC"/>
    <property type="match status" value="1"/>
</dbReference>
<proteinExistence type="inferred from homology"/>
<evidence type="ECO:0000256" key="4">
    <source>
        <dbReference type="ARBA" id="ARBA00022692"/>
    </source>
</evidence>
<evidence type="ECO:0000313" key="13">
    <source>
        <dbReference type="Proteomes" id="UP000431922"/>
    </source>
</evidence>
<dbReference type="InterPro" id="IPR003369">
    <property type="entry name" value="TatA/B/E"/>
</dbReference>
<dbReference type="GO" id="GO:0043953">
    <property type="term" value="P:protein transport by the Tat complex"/>
    <property type="evidence" value="ECO:0007669"/>
    <property type="project" value="UniProtKB-UniRule"/>
</dbReference>
<evidence type="ECO:0000256" key="8">
    <source>
        <dbReference type="ARBA" id="ARBA00023136"/>
    </source>
</evidence>
<evidence type="ECO:0000256" key="2">
    <source>
        <dbReference type="ARBA" id="ARBA00022448"/>
    </source>
</evidence>
<dbReference type="InterPro" id="IPR018448">
    <property type="entry name" value="TatB"/>
</dbReference>
<reference evidence="12 13" key="1">
    <citation type="submission" date="2019-12" db="EMBL/GenBank/DDBJ databases">
        <title>Genomic-based taxomic classification of the family Erythrobacteraceae.</title>
        <authorList>
            <person name="Xu L."/>
        </authorList>
    </citation>
    <scope>NUCLEOTIDE SEQUENCE [LARGE SCALE GENOMIC DNA]</scope>
    <source>
        <strain evidence="12 13">KCTC 42453</strain>
    </source>
</reference>
<name>A0A845B454_9SPHN</name>
<dbReference type="HAMAP" id="MF_00237">
    <property type="entry name" value="TatB"/>
    <property type="match status" value="1"/>
</dbReference>
<dbReference type="Pfam" id="PF02416">
    <property type="entry name" value="TatA_B_E"/>
    <property type="match status" value="1"/>
</dbReference>
<feature type="region of interest" description="Disordered" evidence="10">
    <location>
        <begin position="70"/>
        <end position="139"/>
    </location>
</feature>
<evidence type="ECO:0000256" key="6">
    <source>
        <dbReference type="ARBA" id="ARBA00022989"/>
    </source>
</evidence>
<comment type="subcellular location">
    <subcellularLocation>
        <location evidence="9">Cell membrane</location>
        <topology evidence="9">Single-pass membrane protein</topology>
    </subcellularLocation>
    <subcellularLocation>
        <location evidence="1">Membrane</location>
        <topology evidence="1">Single-pass membrane protein</topology>
    </subcellularLocation>
</comment>
<keyword evidence="13" id="KW-1185">Reference proteome</keyword>
<dbReference type="GO" id="GO:0008320">
    <property type="term" value="F:protein transmembrane transporter activity"/>
    <property type="evidence" value="ECO:0007669"/>
    <property type="project" value="UniProtKB-UniRule"/>
</dbReference>
<dbReference type="NCBIfam" id="TIGR01410">
    <property type="entry name" value="tatB"/>
    <property type="match status" value="1"/>
</dbReference>
<evidence type="ECO:0000256" key="11">
    <source>
        <dbReference type="SAM" id="Phobius"/>
    </source>
</evidence>
<evidence type="ECO:0000313" key="12">
    <source>
        <dbReference type="EMBL" id="MXP45160.1"/>
    </source>
</evidence>
<sequence length="139" mass="14907">MFDIGASELLVIVIVAVLVIGPKDLPLALRTAGRWIGKIRRVSAQFRSGFDAMVREAEMEEMEKKWREQNAKIMAENPDNAGGEGGPAEIGPEMTPLSATAEGKTGVTQKSHPDASAAQQDVEADKDEPLLPLGKPEGQ</sequence>
<evidence type="ECO:0000256" key="5">
    <source>
        <dbReference type="ARBA" id="ARBA00022927"/>
    </source>
</evidence>
<evidence type="ECO:0000256" key="1">
    <source>
        <dbReference type="ARBA" id="ARBA00004167"/>
    </source>
</evidence>
<comment type="function">
    <text evidence="9">Part of the twin-arginine translocation (Tat) system that transports large folded proteins containing a characteristic twin-arginine motif in their signal peptide across membranes. Together with TatC, TatB is part of a receptor directly interacting with Tat signal peptides. TatB may form an oligomeric binding site that transiently accommodates folded Tat precursor proteins before their translocation.</text>
</comment>
<keyword evidence="4 9" id="KW-0812">Transmembrane</keyword>
<dbReference type="PRINTS" id="PR01506">
    <property type="entry name" value="TATBPROTEIN"/>
</dbReference>
<protein>
    <recommendedName>
        <fullName evidence="9">Sec-independent protein translocase protein TatB</fullName>
    </recommendedName>
</protein>
<comment type="caution">
    <text evidence="12">The sequence shown here is derived from an EMBL/GenBank/DDBJ whole genome shotgun (WGS) entry which is preliminary data.</text>
</comment>
<dbReference type="EMBL" id="WTYL01000003">
    <property type="protein sequence ID" value="MXP45160.1"/>
    <property type="molecule type" value="Genomic_DNA"/>
</dbReference>
<dbReference type="GO" id="GO:0033281">
    <property type="term" value="C:TAT protein transport complex"/>
    <property type="evidence" value="ECO:0007669"/>
    <property type="project" value="UniProtKB-UniRule"/>
</dbReference>
<evidence type="ECO:0000256" key="3">
    <source>
        <dbReference type="ARBA" id="ARBA00022475"/>
    </source>
</evidence>
<evidence type="ECO:0000256" key="7">
    <source>
        <dbReference type="ARBA" id="ARBA00023010"/>
    </source>
</evidence>
<comment type="similarity">
    <text evidence="9">Belongs to the TatB family.</text>
</comment>
<organism evidence="12 13">
    <name type="scientific">Allopontixanthobacter sediminis</name>
    <dbReference type="NCBI Taxonomy" id="1689985"/>
    <lineage>
        <taxon>Bacteria</taxon>
        <taxon>Pseudomonadati</taxon>
        <taxon>Pseudomonadota</taxon>
        <taxon>Alphaproteobacteria</taxon>
        <taxon>Sphingomonadales</taxon>
        <taxon>Erythrobacteraceae</taxon>
        <taxon>Allopontixanthobacter</taxon>
    </lineage>
</organism>
<dbReference type="PANTHER" id="PTHR33162:SF1">
    <property type="entry name" value="SEC-INDEPENDENT PROTEIN TRANSLOCASE PROTEIN TATA, CHLOROPLASTIC"/>
    <property type="match status" value="1"/>
</dbReference>
<feature type="transmembrane region" description="Helical" evidence="11">
    <location>
        <begin position="6"/>
        <end position="25"/>
    </location>
</feature>
<dbReference type="RefSeq" id="WP_160756789.1">
    <property type="nucleotide sequence ID" value="NZ_WTYL01000003.1"/>
</dbReference>
<keyword evidence="6 9" id="KW-1133">Transmembrane helix</keyword>
<keyword evidence="8 9" id="KW-0472">Membrane</keyword>
<dbReference type="OrthoDB" id="7206969at2"/>
<keyword evidence="7 9" id="KW-0811">Translocation</keyword>
<keyword evidence="3 9" id="KW-1003">Cell membrane</keyword>
<keyword evidence="2 9" id="KW-0813">Transport</keyword>
<keyword evidence="5 9" id="KW-0653">Protein transport</keyword>
<gene>
    <name evidence="9 12" type="primary">tatB</name>
    <name evidence="12" type="ORF">GRI65_11950</name>
</gene>
<comment type="subunit">
    <text evidence="9">The Tat system comprises two distinct complexes: a TatABC complex, containing multiple copies of TatA, TatB and TatC subunits, and a separate TatA complex, containing only TatA subunits. Substrates initially bind to the TatABC complex, which probably triggers association of the separate TatA complex to form the active translocon.</text>
</comment>
<evidence type="ECO:0000256" key="10">
    <source>
        <dbReference type="SAM" id="MobiDB-lite"/>
    </source>
</evidence>